<sequence length="67" mass="7552">MQKYDFLRTMKLKAPVNTDLSSVYGHSVNTFSPLSDRLAKFAGSPVSHRKARRWAAMAQTNRVLNAL</sequence>
<keyword evidence="2" id="KW-1185">Reference proteome</keyword>
<gene>
    <name evidence="1" type="ORF">BFC18_16880</name>
</gene>
<dbReference type="OrthoDB" id="9902060at2"/>
<dbReference type="AlphaFoldDB" id="A0A1E7Z889"/>
<organism evidence="1 2">
    <name type="scientific">Alteromonas confluentis</name>
    <dbReference type="NCBI Taxonomy" id="1656094"/>
    <lineage>
        <taxon>Bacteria</taxon>
        <taxon>Pseudomonadati</taxon>
        <taxon>Pseudomonadota</taxon>
        <taxon>Gammaproteobacteria</taxon>
        <taxon>Alteromonadales</taxon>
        <taxon>Alteromonadaceae</taxon>
        <taxon>Alteromonas/Salinimonas group</taxon>
        <taxon>Alteromonas</taxon>
    </lineage>
</organism>
<name>A0A1E7Z889_9ALTE</name>
<protein>
    <submittedName>
        <fullName evidence="1">Uncharacterized protein</fullName>
    </submittedName>
</protein>
<evidence type="ECO:0000313" key="2">
    <source>
        <dbReference type="Proteomes" id="UP000175691"/>
    </source>
</evidence>
<dbReference type="Proteomes" id="UP000175691">
    <property type="component" value="Unassembled WGS sequence"/>
</dbReference>
<dbReference type="EMBL" id="MDHN01000037">
    <property type="protein sequence ID" value="OFC69740.1"/>
    <property type="molecule type" value="Genomic_DNA"/>
</dbReference>
<proteinExistence type="predicted"/>
<accession>A0A1E7Z889</accession>
<reference evidence="1 2" key="1">
    <citation type="submission" date="2016-08" db="EMBL/GenBank/DDBJ databases">
        <authorList>
            <person name="Seilhamer J.J."/>
        </authorList>
    </citation>
    <scope>NUCLEOTIDE SEQUENCE [LARGE SCALE GENOMIC DNA]</scope>
    <source>
        <strain evidence="1 2">KCTC 42603</strain>
    </source>
</reference>
<comment type="caution">
    <text evidence="1">The sequence shown here is derived from an EMBL/GenBank/DDBJ whole genome shotgun (WGS) entry which is preliminary data.</text>
</comment>
<dbReference type="RefSeq" id="WP_070126538.1">
    <property type="nucleotide sequence ID" value="NZ_MDHN01000037.1"/>
</dbReference>
<evidence type="ECO:0000313" key="1">
    <source>
        <dbReference type="EMBL" id="OFC69740.1"/>
    </source>
</evidence>
<dbReference type="STRING" id="1656094.BFC18_16880"/>